<gene>
    <name evidence="1" type="ORF">BDY19DRAFT_390228</name>
</gene>
<proteinExistence type="predicted"/>
<sequence>MIQTTQTSLICQILYWEALSARFVISTSCISQPRPRESTCHGARLPLSASFCRASSAFTLVSACAPHAALLFVLLLHFRRFRDSRYVSVCLMRQTCDRSLSVACLLSESGRREAWTPLQKRVRSVAYSWRRPSRHHRRCSRNMTCPTLNVQTLSGGENCRYPCPELTCRICSQN</sequence>
<keyword evidence="2" id="KW-1185">Reference proteome</keyword>
<evidence type="ECO:0000313" key="2">
    <source>
        <dbReference type="Proteomes" id="UP001055072"/>
    </source>
</evidence>
<comment type="caution">
    <text evidence="1">The sequence shown here is derived from an EMBL/GenBank/DDBJ whole genome shotgun (WGS) entry which is preliminary data.</text>
</comment>
<evidence type="ECO:0000313" key="1">
    <source>
        <dbReference type="EMBL" id="KAI0085745.1"/>
    </source>
</evidence>
<protein>
    <submittedName>
        <fullName evidence="1">Uncharacterized protein</fullName>
    </submittedName>
</protein>
<organism evidence="1 2">
    <name type="scientific">Irpex rosettiformis</name>
    <dbReference type="NCBI Taxonomy" id="378272"/>
    <lineage>
        <taxon>Eukaryota</taxon>
        <taxon>Fungi</taxon>
        <taxon>Dikarya</taxon>
        <taxon>Basidiomycota</taxon>
        <taxon>Agaricomycotina</taxon>
        <taxon>Agaricomycetes</taxon>
        <taxon>Polyporales</taxon>
        <taxon>Irpicaceae</taxon>
        <taxon>Irpex</taxon>
    </lineage>
</organism>
<dbReference type="Proteomes" id="UP001055072">
    <property type="component" value="Unassembled WGS sequence"/>
</dbReference>
<dbReference type="EMBL" id="MU274928">
    <property type="protein sequence ID" value="KAI0085745.1"/>
    <property type="molecule type" value="Genomic_DNA"/>
</dbReference>
<accession>A0ACB8TUM9</accession>
<name>A0ACB8TUM9_9APHY</name>
<reference evidence="1" key="1">
    <citation type="journal article" date="2021" name="Environ. Microbiol.">
        <title>Gene family expansions and transcriptome signatures uncover fungal adaptations to wood decay.</title>
        <authorList>
            <person name="Hage H."/>
            <person name="Miyauchi S."/>
            <person name="Viragh M."/>
            <person name="Drula E."/>
            <person name="Min B."/>
            <person name="Chaduli D."/>
            <person name="Navarro D."/>
            <person name="Favel A."/>
            <person name="Norest M."/>
            <person name="Lesage-Meessen L."/>
            <person name="Balint B."/>
            <person name="Merenyi Z."/>
            <person name="de Eugenio L."/>
            <person name="Morin E."/>
            <person name="Martinez A.T."/>
            <person name="Baldrian P."/>
            <person name="Stursova M."/>
            <person name="Martinez M.J."/>
            <person name="Novotny C."/>
            <person name="Magnuson J.K."/>
            <person name="Spatafora J.W."/>
            <person name="Maurice S."/>
            <person name="Pangilinan J."/>
            <person name="Andreopoulos W."/>
            <person name="LaButti K."/>
            <person name="Hundley H."/>
            <person name="Na H."/>
            <person name="Kuo A."/>
            <person name="Barry K."/>
            <person name="Lipzen A."/>
            <person name="Henrissat B."/>
            <person name="Riley R."/>
            <person name="Ahrendt S."/>
            <person name="Nagy L.G."/>
            <person name="Grigoriev I.V."/>
            <person name="Martin F."/>
            <person name="Rosso M.N."/>
        </authorList>
    </citation>
    <scope>NUCLEOTIDE SEQUENCE</scope>
    <source>
        <strain evidence="1">CBS 384.51</strain>
    </source>
</reference>